<keyword evidence="11" id="KW-1185">Reference proteome</keyword>
<evidence type="ECO:0000313" key="11">
    <source>
        <dbReference type="Proteomes" id="UP000193411"/>
    </source>
</evidence>
<feature type="region of interest" description="Disordered" evidence="8">
    <location>
        <begin position="1"/>
        <end position="26"/>
    </location>
</feature>
<comment type="subcellular location">
    <subcellularLocation>
        <location evidence="1">Cytoplasm</location>
    </subcellularLocation>
</comment>
<dbReference type="Gene3D" id="3.40.850.10">
    <property type="entry name" value="Kinesin motor domain"/>
    <property type="match status" value="1"/>
</dbReference>
<feature type="compositionally biased region" description="Low complexity" evidence="8">
    <location>
        <begin position="216"/>
        <end position="232"/>
    </location>
</feature>
<gene>
    <name evidence="10" type="ORF">BCR44DRAFT_1389936</name>
</gene>
<feature type="binding site" evidence="6">
    <location>
        <begin position="124"/>
        <end position="131"/>
    </location>
    <ligand>
        <name>ATP</name>
        <dbReference type="ChEBI" id="CHEBI:30616"/>
    </ligand>
</feature>
<feature type="region of interest" description="Disordered" evidence="8">
    <location>
        <begin position="213"/>
        <end position="232"/>
    </location>
</feature>
<dbReference type="GO" id="GO:0005875">
    <property type="term" value="C:microtubule associated complex"/>
    <property type="evidence" value="ECO:0007669"/>
    <property type="project" value="TreeGrafter"/>
</dbReference>
<dbReference type="GO" id="GO:0016787">
    <property type="term" value="F:hydrolase activity"/>
    <property type="evidence" value="ECO:0007669"/>
    <property type="project" value="UniProtKB-KW"/>
</dbReference>
<dbReference type="GO" id="GO:0051231">
    <property type="term" value="P:spindle elongation"/>
    <property type="evidence" value="ECO:0007669"/>
    <property type="project" value="TreeGrafter"/>
</dbReference>
<dbReference type="GO" id="GO:0005524">
    <property type="term" value="F:ATP binding"/>
    <property type="evidence" value="ECO:0007669"/>
    <property type="project" value="UniProtKB-UniRule"/>
</dbReference>
<name>A0A1Y2HKW0_9FUNG</name>
<protein>
    <recommendedName>
        <fullName evidence="7">Kinesin-like protein</fullName>
    </recommendedName>
</protein>
<dbReference type="STRING" id="765915.A0A1Y2HKW0"/>
<dbReference type="GO" id="GO:0005737">
    <property type="term" value="C:cytoplasm"/>
    <property type="evidence" value="ECO:0007669"/>
    <property type="project" value="UniProtKB-SubCell"/>
</dbReference>
<evidence type="ECO:0000259" key="9">
    <source>
        <dbReference type="PROSITE" id="PS50067"/>
    </source>
</evidence>
<dbReference type="GO" id="GO:0007052">
    <property type="term" value="P:mitotic spindle organization"/>
    <property type="evidence" value="ECO:0007669"/>
    <property type="project" value="TreeGrafter"/>
</dbReference>
<dbReference type="InterPro" id="IPR019821">
    <property type="entry name" value="Kinesin_motor_CS"/>
</dbReference>
<dbReference type="PANTHER" id="PTHR47969">
    <property type="entry name" value="CHROMOSOME-ASSOCIATED KINESIN KIF4A-RELATED"/>
    <property type="match status" value="1"/>
</dbReference>
<evidence type="ECO:0000256" key="4">
    <source>
        <dbReference type="ARBA" id="ARBA00022840"/>
    </source>
</evidence>
<dbReference type="OrthoDB" id="3176171at2759"/>
<feature type="non-terminal residue" evidence="10">
    <location>
        <position position="419"/>
    </location>
</feature>
<dbReference type="Pfam" id="PF00225">
    <property type="entry name" value="Kinesin"/>
    <property type="match status" value="1"/>
</dbReference>
<dbReference type="PANTHER" id="PTHR47969:SF15">
    <property type="entry name" value="CHROMOSOME-ASSOCIATED KINESIN KIF4A-RELATED"/>
    <property type="match status" value="1"/>
</dbReference>
<dbReference type="GO" id="GO:0007018">
    <property type="term" value="P:microtubule-based movement"/>
    <property type="evidence" value="ECO:0007669"/>
    <property type="project" value="InterPro"/>
</dbReference>
<evidence type="ECO:0000256" key="2">
    <source>
        <dbReference type="ARBA" id="ARBA00022490"/>
    </source>
</evidence>
<dbReference type="SUPFAM" id="SSF52540">
    <property type="entry name" value="P-loop containing nucleoside triphosphate hydrolases"/>
    <property type="match status" value="1"/>
</dbReference>
<evidence type="ECO:0000256" key="8">
    <source>
        <dbReference type="SAM" id="MobiDB-lite"/>
    </source>
</evidence>
<accession>A0A1Y2HKW0</accession>
<dbReference type="GO" id="GO:0003777">
    <property type="term" value="F:microtubule motor activity"/>
    <property type="evidence" value="ECO:0007669"/>
    <property type="project" value="InterPro"/>
</dbReference>
<keyword evidence="4 6" id="KW-0067">ATP-binding</keyword>
<comment type="similarity">
    <text evidence="6 7">Belongs to the TRAFAC class myosin-kinesin ATPase superfamily. Kinesin family.</text>
</comment>
<evidence type="ECO:0000313" key="10">
    <source>
        <dbReference type="EMBL" id="ORZ35195.1"/>
    </source>
</evidence>
<reference evidence="10 11" key="1">
    <citation type="submission" date="2016-07" db="EMBL/GenBank/DDBJ databases">
        <title>Pervasive Adenine N6-methylation of Active Genes in Fungi.</title>
        <authorList>
            <consortium name="DOE Joint Genome Institute"/>
            <person name="Mondo S.J."/>
            <person name="Dannebaum R.O."/>
            <person name="Kuo R.C."/>
            <person name="Labutti K."/>
            <person name="Haridas S."/>
            <person name="Kuo A."/>
            <person name="Salamov A."/>
            <person name="Ahrendt S.R."/>
            <person name="Lipzen A."/>
            <person name="Sullivan W."/>
            <person name="Andreopoulos W.B."/>
            <person name="Clum A."/>
            <person name="Lindquist E."/>
            <person name="Daum C."/>
            <person name="Ramamoorthy G.K."/>
            <person name="Gryganskyi A."/>
            <person name="Culley D."/>
            <person name="Magnuson J.K."/>
            <person name="James T.Y."/>
            <person name="O'Malley M.A."/>
            <person name="Stajich J.E."/>
            <person name="Spatafora J.W."/>
            <person name="Visel A."/>
            <person name="Grigoriev I.V."/>
        </authorList>
    </citation>
    <scope>NUCLEOTIDE SEQUENCE [LARGE SCALE GENOMIC DNA]</scope>
    <source>
        <strain evidence="10 11">PL171</strain>
    </source>
</reference>
<proteinExistence type="inferred from homology"/>
<dbReference type="InterPro" id="IPR001752">
    <property type="entry name" value="Kinesin_motor_dom"/>
</dbReference>
<dbReference type="AlphaFoldDB" id="A0A1Y2HKW0"/>
<dbReference type="InterPro" id="IPR036961">
    <property type="entry name" value="Kinesin_motor_dom_sf"/>
</dbReference>
<keyword evidence="2" id="KW-0963">Cytoplasm</keyword>
<comment type="caution">
    <text evidence="10">The sequence shown here is derived from an EMBL/GenBank/DDBJ whole genome shotgun (WGS) entry which is preliminary data.</text>
</comment>
<dbReference type="InterPro" id="IPR027417">
    <property type="entry name" value="P-loop_NTPase"/>
</dbReference>
<dbReference type="PROSITE" id="PS00411">
    <property type="entry name" value="KINESIN_MOTOR_1"/>
    <property type="match status" value="1"/>
</dbReference>
<evidence type="ECO:0000256" key="3">
    <source>
        <dbReference type="ARBA" id="ARBA00022741"/>
    </source>
</evidence>
<keyword evidence="10" id="KW-0378">Hydrolase</keyword>
<evidence type="ECO:0000256" key="5">
    <source>
        <dbReference type="ARBA" id="ARBA00023054"/>
    </source>
</evidence>
<keyword evidence="3 6" id="KW-0547">Nucleotide-binding</keyword>
<dbReference type="GO" id="GO:0008017">
    <property type="term" value="F:microtubule binding"/>
    <property type="evidence" value="ECO:0007669"/>
    <property type="project" value="InterPro"/>
</dbReference>
<feature type="domain" description="Kinesin motor" evidence="9">
    <location>
        <begin position="31"/>
        <end position="412"/>
    </location>
</feature>
<dbReference type="PRINTS" id="PR00380">
    <property type="entry name" value="KINESINHEAVY"/>
</dbReference>
<keyword evidence="6 7" id="KW-0505">Motor protein</keyword>
<dbReference type="InterPro" id="IPR027640">
    <property type="entry name" value="Kinesin-like_fam"/>
</dbReference>
<feature type="compositionally biased region" description="Low complexity" evidence="8">
    <location>
        <begin position="1"/>
        <end position="25"/>
    </location>
</feature>
<evidence type="ECO:0000256" key="7">
    <source>
        <dbReference type="RuleBase" id="RU000394"/>
    </source>
</evidence>
<sequence length="419" mass="44905">MAPSTSTPTAATSAAPTPQPTAAASAKRECPITVAVRIRPPPEAYALSHQCVQPSPHDPTHQVIVNFDAFADASAAASSAPPRAFTFDHVFSPQASQVDVYTTVVRPLLDQVVLGFNVTALVYGQTGSGKTYTMGTCPLSQMASAEEAAPLDAEQDTDDEIPAMVGIAPRLVEELIQRLPDVNQRLLRVSYIELYQEEVRDLLASDATQPVADPYSATFPSSSTSTSATTPITIREDRNGTILLSGVSSLPCTTSTDILTLLDRGSQARTTGETNMNLTSSRSHAIFSIFIEQYILNPATRQVECRESKLHLVDLAGSERQKRTLADGVRFKESIKINSGLLALGNVINALSAGTTQHTGHVPYRDSKLTRLLQDSLGGNSKTVLIACVSPVPGNAQESLNTLVYAHRAKRIKNRPVVN</sequence>
<organism evidence="10 11">
    <name type="scientific">Catenaria anguillulae PL171</name>
    <dbReference type="NCBI Taxonomy" id="765915"/>
    <lineage>
        <taxon>Eukaryota</taxon>
        <taxon>Fungi</taxon>
        <taxon>Fungi incertae sedis</taxon>
        <taxon>Blastocladiomycota</taxon>
        <taxon>Blastocladiomycetes</taxon>
        <taxon>Blastocladiales</taxon>
        <taxon>Catenariaceae</taxon>
        <taxon>Catenaria</taxon>
    </lineage>
</organism>
<keyword evidence="5" id="KW-0175">Coiled coil</keyword>
<dbReference type="Proteomes" id="UP000193411">
    <property type="component" value="Unassembled WGS sequence"/>
</dbReference>
<evidence type="ECO:0000256" key="6">
    <source>
        <dbReference type="PROSITE-ProRule" id="PRU00283"/>
    </source>
</evidence>
<dbReference type="GO" id="GO:0005874">
    <property type="term" value="C:microtubule"/>
    <property type="evidence" value="ECO:0007669"/>
    <property type="project" value="UniProtKB-KW"/>
</dbReference>
<dbReference type="EMBL" id="MCFL01000023">
    <property type="protein sequence ID" value="ORZ35195.1"/>
    <property type="molecule type" value="Genomic_DNA"/>
</dbReference>
<keyword evidence="7" id="KW-0493">Microtubule</keyword>
<evidence type="ECO:0000256" key="1">
    <source>
        <dbReference type="ARBA" id="ARBA00004496"/>
    </source>
</evidence>
<dbReference type="PROSITE" id="PS50067">
    <property type="entry name" value="KINESIN_MOTOR_2"/>
    <property type="match status" value="1"/>
</dbReference>
<dbReference type="SMART" id="SM00129">
    <property type="entry name" value="KISc"/>
    <property type="match status" value="1"/>
</dbReference>